<evidence type="ECO:0000313" key="1">
    <source>
        <dbReference type="EMBL" id="KAK7500222.1"/>
    </source>
</evidence>
<proteinExistence type="predicted"/>
<dbReference type="Proteomes" id="UP001519460">
    <property type="component" value="Unassembled WGS sequence"/>
</dbReference>
<organism evidence="1 2">
    <name type="scientific">Batillaria attramentaria</name>
    <dbReference type="NCBI Taxonomy" id="370345"/>
    <lineage>
        <taxon>Eukaryota</taxon>
        <taxon>Metazoa</taxon>
        <taxon>Spiralia</taxon>
        <taxon>Lophotrochozoa</taxon>
        <taxon>Mollusca</taxon>
        <taxon>Gastropoda</taxon>
        <taxon>Caenogastropoda</taxon>
        <taxon>Sorbeoconcha</taxon>
        <taxon>Cerithioidea</taxon>
        <taxon>Batillariidae</taxon>
        <taxon>Batillaria</taxon>
    </lineage>
</organism>
<dbReference type="AlphaFoldDB" id="A0ABD0LL08"/>
<sequence length="110" mass="12798">MILSVGSVHLSYFPQRYCFVLLAAQHTCLVRGLGQQSEPSIFRFRMTIGTVQWRYNQSLHREIENDSVVTVKYSDGHWSLPYFDCGGGNIWMMTYTVPFFGYTNNTPRFK</sequence>
<dbReference type="Pfam" id="PF22673">
    <property type="entry name" value="MCP-like_PDC_1"/>
    <property type="match status" value="1"/>
</dbReference>
<gene>
    <name evidence="1" type="ORF">BaRGS_00008445</name>
</gene>
<protein>
    <submittedName>
        <fullName evidence="1">Uncharacterized protein</fullName>
    </submittedName>
</protein>
<evidence type="ECO:0000313" key="2">
    <source>
        <dbReference type="Proteomes" id="UP001519460"/>
    </source>
</evidence>
<name>A0ABD0LL08_9CAEN</name>
<accession>A0ABD0LL08</accession>
<comment type="caution">
    <text evidence="1">The sequence shown here is derived from an EMBL/GenBank/DDBJ whole genome shotgun (WGS) entry which is preliminary data.</text>
</comment>
<keyword evidence="2" id="KW-1185">Reference proteome</keyword>
<dbReference type="Gene3D" id="3.30.450.20">
    <property type="entry name" value="PAS domain"/>
    <property type="match status" value="1"/>
</dbReference>
<dbReference type="EMBL" id="JACVVK020000038">
    <property type="protein sequence ID" value="KAK7500222.1"/>
    <property type="molecule type" value="Genomic_DNA"/>
</dbReference>
<reference evidence="1 2" key="1">
    <citation type="journal article" date="2023" name="Sci. Data">
        <title>Genome assembly of the Korean intertidal mud-creeper Batillaria attramentaria.</title>
        <authorList>
            <person name="Patra A.K."/>
            <person name="Ho P.T."/>
            <person name="Jun S."/>
            <person name="Lee S.J."/>
            <person name="Kim Y."/>
            <person name="Won Y.J."/>
        </authorList>
    </citation>
    <scope>NUCLEOTIDE SEQUENCE [LARGE SCALE GENOMIC DNA]</scope>
    <source>
        <strain evidence="1">Wonlab-2016</strain>
    </source>
</reference>